<dbReference type="AlphaFoldDB" id="A0A143HAH3"/>
<protein>
    <recommendedName>
        <fullName evidence="3">Phage gp6-like head-tail connector protein</fullName>
    </recommendedName>
</protein>
<dbReference type="OrthoDB" id="5654at2"/>
<dbReference type="Pfam" id="PF05135">
    <property type="entry name" value="Phage_connect_1"/>
    <property type="match status" value="1"/>
</dbReference>
<dbReference type="Gene3D" id="1.10.3230.30">
    <property type="entry name" value="Phage gp6-like head-tail connector protein"/>
    <property type="match status" value="1"/>
</dbReference>
<dbReference type="InterPro" id="IPR006450">
    <property type="entry name" value="Phage_HK97_gp6-like"/>
</dbReference>
<dbReference type="EMBL" id="CP014806">
    <property type="protein sequence ID" value="AMW98449.1"/>
    <property type="molecule type" value="Genomic_DNA"/>
</dbReference>
<organism evidence="1 2">
    <name type="scientific">Rummeliibacillus stabekisii</name>
    <dbReference type="NCBI Taxonomy" id="241244"/>
    <lineage>
        <taxon>Bacteria</taxon>
        <taxon>Bacillati</taxon>
        <taxon>Bacillota</taxon>
        <taxon>Bacilli</taxon>
        <taxon>Bacillales</taxon>
        <taxon>Caryophanaceae</taxon>
        <taxon>Rummeliibacillus</taxon>
    </lineage>
</organism>
<reference evidence="1 2" key="1">
    <citation type="journal article" date="2016" name="Genome Announc.">
        <title>Whole-Genome Sequence of Rummeliibacillus stabekisii Strain PP9 Isolated from Antarctic Soil.</title>
        <authorList>
            <person name="da Mota F.F."/>
            <person name="Vollu R.E."/>
            <person name="Jurelevicius D."/>
            <person name="Seldin L."/>
        </authorList>
    </citation>
    <scope>NUCLEOTIDE SEQUENCE [LARGE SCALE GENOMIC DNA]</scope>
    <source>
        <strain evidence="1 2">PP9</strain>
    </source>
</reference>
<dbReference type="RefSeq" id="WP_066785491.1">
    <property type="nucleotide sequence ID" value="NZ_CP014806.1"/>
</dbReference>
<keyword evidence="2" id="KW-1185">Reference proteome</keyword>
<dbReference type="Proteomes" id="UP000076021">
    <property type="component" value="Chromosome"/>
</dbReference>
<reference evidence="2" key="2">
    <citation type="submission" date="2016-03" db="EMBL/GenBank/DDBJ databases">
        <authorList>
            <person name="Ploux O."/>
        </authorList>
    </citation>
    <scope>NUCLEOTIDE SEQUENCE [LARGE SCALE GENOMIC DNA]</scope>
    <source>
        <strain evidence="2">PP9</strain>
    </source>
</reference>
<dbReference type="InterPro" id="IPR021146">
    <property type="entry name" value="Phage_gp6-like_head-tail"/>
</dbReference>
<sequence>MISLKLVKQWLKIDWDEEDVILEFLIVSANSHLLGSGCVIPSVDSPDYQTYELAVLMLVSHWYNNRTGVDDMNDILSKPLTYGIQDLILKLKAIPKPILGDIHA</sequence>
<evidence type="ECO:0000313" key="2">
    <source>
        <dbReference type="Proteomes" id="UP000076021"/>
    </source>
</evidence>
<proteinExistence type="predicted"/>
<name>A0A143HAH3_9BACL</name>
<accession>A0A143HAH3</accession>
<dbReference type="CDD" id="cd08054">
    <property type="entry name" value="gp6"/>
    <property type="match status" value="1"/>
</dbReference>
<dbReference type="NCBIfam" id="TIGR01560">
    <property type="entry name" value="put_DNA_pack"/>
    <property type="match status" value="1"/>
</dbReference>
<gene>
    <name evidence="1" type="ORF">ATY39_02770</name>
</gene>
<evidence type="ECO:0008006" key="3">
    <source>
        <dbReference type="Google" id="ProtNLM"/>
    </source>
</evidence>
<dbReference type="KEGG" id="rst:ATY39_02770"/>
<dbReference type="STRING" id="241244.ATY39_02770"/>
<evidence type="ECO:0000313" key="1">
    <source>
        <dbReference type="EMBL" id="AMW98449.1"/>
    </source>
</evidence>